<reference evidence="3" key="2">
    <citation type="journal article" date="2015" name="Data Brief">
        <title>Shoot transcriptome of the giant reed, Arundo donax.</title>
        <authorList>
            <person name="Barrero R.A."/>
            <person name="Guerrero F.D."/>
            <person name="Moolhuijzen P."/>
            <person name="Goolsby J.A."/>
            <person name="Tidwell J."/>
            <person name="Bellgard S.E."/>
            <person name="Bellgard M.I."/>
        </authorList>
    </citation>
    <scope>NUCLEOTIDE SEQUENCE</scope>
    <source>
        <tissue evidence="3">Shoot tissue taken approximately 20 cm above the soil surface</tissue>
    </source>
</reference>
<organism evidence="3">
    <name type="scientific">Arundo donax</name>
    <name type="common">Giant reed</name>
    <name type="synonym">Donax arundinaceus</name>
    <dbReference type="NCBI Taxonomy" id="35708"/>
    <lineage>
        <taxon>Eukaryota</taxon>
        <taxon>Viridiplantae</taxon>
        <taxon>Streptophyta</taxon>
        <taxon>Embryophyta</taxon>
        <taxon>Tracheophyta</taxon>
        <taxon>Spermatophyta</taxon>
        <taxon>Magnoliopsida</taxon>
        <taxon>Liliopsida</taxon>
        <taxon>Poales</taxon>
        <taxon>Poaceae</taxon>
        <taxon>PACMAD clade</taxon>
        <taxon>Arundinoideae</taxon>
        <taxon>Arundineae</taxon>
        <taxon>Arundo</taxon>
    </lineage>
</organism>
<proteinExistence type="predicted"/>
<dbReference type="PROSITE" id="PS00036">
    <property type="entry name" value="BZIP_BASIC"/>
    <property type="match status" value="1"/>
</dbReference>
<reference evidence="3" key="1">
    <citation type="submission" date="2014-09" db="EMBL/GenBank/DDBJ databases">
        <authorList>
            <person name="Magalhaes I.L.F."/>
            <person name="Oliveira U."/>
            <person name="Santos F.R."/>
            <person name="Vidigal T.H.D.A."/>
            <person name="Brescovit A.D."/>
            <person name="Santos A.J."/>
        </authorList>
    </citation>
    <scope>NUCLEOTIDE SEQUENCE</scope>
    <source>
        <tissue evidence="3">Shoot tissue taken approximately 20 cm above the soil surface</tissue>
    </source>
</reference>
<dbReference type="InterPro" id="IPR004827">
    <property type="entry name" value="bZIP"/>
</dbReference>
<dbReference type="EMBL" id="GBRH01208046">
    <property type="protein sequence ID" value="JAD89849.1"/>
    <property type="molecule type" value="Transcribed_RNA"/>
</dbReference>
<feature type="region of interest" description="Disordered" evidence="1">
    <location>
        <begin position="1"/>
        <end position="22"/>
    </location>
</feature>
<evidence type="ECO:0000259" key="2">
    <source>
        <dbReference type="PROSITE" id="PS00036"/>
    </source>
</evidence>
<protein>
    <recommendedName>
        <fullName evidence="2">BZIP domain-containing protein</fullName>
    </recommendedName>
</protein>
<accession>A0A0A9DMN1</accession>
<evidence type="ECO:0000256" key="1">
    <source>
        <dbReference type="SAM" id="MobiDB-lite"/>
    </source>
</evidence>
<dbReference type="GO" id="GO:0003700">
    <property type="term" value="F:DNA-binding transcription factor activity"/>
    <property type="evidence" value="ECO:0007669"/>
    <property type="project" value="InterPro"/>
</dbReference>
<feature type="domain" description="BZIP" evidence="2">
    <location>
        <begin position="50"/>
        <end position="65"/>
    </location>
</feature>
<dbReference type="AlphaFoldDB" id="A0A0A9DMN1"/>
<name>A0A0A9DMN1_ARUDO</name>
<evidence type="ECO:0000313" key="3">
    <source>
        <dbReference type="EMBL" id="JAD89849.1"/>
    </source>
</evidence>
<sequence>MAYPSPGTDTSTDPDNDEKNQMFELGHLAALITSDSGDKPKDKLGPKALRRLAQNCEAARKSRLRKKIFSCIC</sequence>